<dbReference type="NCBIfam" id="NF008405">
    <property type="entry name" value="PRK11207.1"/>
    <property type="match status" value="1"/>
</dbReference>
<keyword evidence="4" id="KW-1185">Reference proteome</keyword>
<dbReference type="NCBIfam" id="NF008992">
    <property type="entry name" value="PRK12335.1"/>
    <property type="match status" value="1"/>
</dbReference>
<evidence type="ECO:0000313" key="3">
    <source>
        <dbReference type="EMBL" id="MBK0396033.1"/>
    </source>
</evidence>
<dbReference type="InterPro" id="IPR029063">
    <property type="entry name" value="SAM-dependent_MTases_sf"/>
</dbReference>
<reference evidence="3 4" key="1">
    <citation type="journal article" date="2021" name="Pathogens">
        <title>Isolation and Characterization of Kingella bonacorsii sp. nov., A Novel Kingella Species Detected in a Stable Periodontitis Subject.</title>
        <authorList>
            <person name="Antezack A."/>
            <person name="Boxberger M."/>
            <person name="Rolland C."/>
            <person name="Monnet-Corti V."/>
            <person name="La Scola B."/>
        </authorList>
    </citation>
    <scope>NUCLEOTIDE SEQUENCE [LARGE SCALE GENOMIC DNA]</scope>
    <source>
        <strain evidence="3 4">Marseille-Q4569</strain>
    </source>
</reference>
<accession>A0ABS1BRY9</accession>
<dbReference type="Gene3D" id="2.60.120.10">
    <property type="entry name" value="Jelly Rolls"/>
    <property type="match status" value="1"/>
</dbReference>
<feature type="domain" description="TehB/YeaR-like" evidence="2">
    <location>
        <begin position="16"/>
        <end position="93"/>
    </location>
</feature>
<keyword evidence="3" id="KW-0489">Methyltransferase</keyword>
<dbReference type="Proteomes" id="UP000614058">
    <property type="component" value="Unassembled WGS sequence"/>
</dbReference>
<comment type="caution">
    <text evidence="3">The sequence shown here is derived from an EMBL/GenBank/DDBJ whole genome shotgun (WGS) entry which is preliminary data.</text>
</comment>
<name>A0ABS1BRY9_9NEIS</name>
<sequence length="292" mass="32604">MSPTHTTDSLIAYASAEWNKSTLPAELFAGQRVPEHTWARYTLHTGSLKIRELSAQNDIIAEHELCTEQPSVQLAPDSEYQLAQASDDVRVQLDYHTTAAHYISLRYGLTATHSKVIRAVEQHHVAPCKTLDMGAGQGRNALYLALQGFDVTAVDTNPNGLANIAQIAAEERIPVRTELYDLNQAALQEDYGFIVSTVTFMFLEHDRVPAIIADMQAHTQSGGYNLIVCAMDTPDYPCPMPFSFTFQENELRGYYAGWELLDYREELGAMHAKDAHGNPVQFKFVNMLARKP</sequence>
<organism evidence="3 4">
    <name type="scientific">Kingella bonacorsii</name>
    <dbReference type="NCBI Taxonomy" id="2796361"/>
    <lineage>
        <taxon>Bacteria</taxon>
        <taxon>Pseudomonadati</taxon>
        <taxon>Pseudomonadota</taxon>
        <taxon>Betaproteobacteria</taxon>
        <taxon>Neisseriales</taxon>
        <taxon>Neisseriaceae</taxon>
        <taxon>Kingella</taxon>
    </lineage>
</organism>
<dbReference type="InterPro" id="IPR015392">
    <property type="entry name" value="TehB/YeaR-like_dom"/>
</dbReference>
<keyword evidence="3" id="KW-0808">Transferase</keyword>
<evidence type="ECO:0000313" key="4">
    <source>
        <dbReference type="Proteomes" id="UP000614058"/>
    </source>
</evidence>
<dbReference type="Pfam" id="PF03848">
    <property type="entry name" value="TehB"/>
    <property type="match status" value="1"/>
</dbReference>
<dbReference type="InterPro" id="IPR014710">
    <property type="entry name" value="RmlC-like_jellyroll"/>
</dbReference>
<evidence type="ECO:0000259" key="1">
    <source>
        <dbReference type="Pfam" id="PF03848"/>
    </source>
</evidence>
<dbReference type="RefSeq" id="WP_200522198.1">
    <property type="nucleotide sequence ID" value="NZ_JAEHNZ010000002.1"/>
</dbReference>
<proteinExistence type="predicted"/>
<dbReference type="InterPro" id="IPR004537">
    <property type="entry name" value="Tellurite-R_MeTrfase_TehB"/>
</dbReference>
<dbReference type="NCBIfam" id="TIGR00477">
    <property type="entry name" value="tehB"/>
    <property type="match status" value="1"/>
</dbReference>
<dbReference type="SUPFAM" id="SSF53335">
    <property type="entry name" value="S-adenosyl-L-methionine-dependent methyltransferases"/>
    <property type="match status" value="1"/>
</dbReference>
<dbReference type="Pfam" id="PF09313">
    <property type="entry name" value="TehB-like"/>
    <property type="match status" value="1"/>
</dbReference>
<feature type="domain" description="Tellurite resistance methyltransferase TehB-like" evidence="1">
    <location>
        <begin position="99"/>
        <end position="288"/>
    </location>
</feature>
<dbReference type="InterPro" id="IPR015985">
    <property type="entry name" value="TehB-like_dom"/>
</dbReference>
<dbReference type="SUPFAM" id="SSF51197">
    <property type="entry name" value="Clavaminate synthase-like"/>
    <property type="match status" value="1"/>
</dbReference>
<dbReference type="EMBL" id="JAEHNZ010000002">
    <property type="protein sequence ID" value="MBK0396033.1"/>
    <property type="molecule type" value="Genomic_DNA"/>
</dbReference>
<dbReference type="GO" id="GO:0008168">
    <property type="term" value="F:methyltransferase activity"/>
    <property type="evidence" value="ECO:0007669"/>
    <property type="project" value="UniProtKB-KW"/>
</dbReference>
<dbReference type="PIRSF" id="PIRSF005215">
    <property type="entry name" value="TehB"/>
    <property type="match status" value="1"/>
</dbReference>
<gene>
    <name evidence="3" type="primary">tehB</name>
    <name evidence="3" type="ORF">JDW22_05400</name>
</gene>
<dbReference type="InterPro" id="IPR014431">
    <property type="entry name" value="Tellurite-R_TehB-2"/>
</dbReference>
<evidence type="ECO:0000259" key="2">
    <source>
        <dbReference type="Pfam" id="PF09313"/>
    </source>
</evidence>
<protein>
    <submittedName>
        <fullName evidence="3">SAM-dependent methyltransferase TehB</fullName>
    </submittedName>
</protein>
<dbReference type="Gene3D" id="3.40.50.150">
    <property type="entry name" value="Vaccinia Virus protein VP39"/>
    <property type="match status" value="1"/>
</dbReference>
<dbReference type="GO" id="GO:0032259">
    <property type="term" value="P:methylation"/>
    <property type="evidence" value="ECO:0007669"/>
    <property type="project" value="UniProtKB-KW"/>
</dbReference>